<dbReference type="InterPro" id="IPR036864">
    <property type="entry name" value="Zn2-C6_fun-type_DNA-bd_sf"/>
</dbReference>
<dbReference type="InterPro" id="IPR001138">
    <property type="entry name" value="Zn2Cys6_DnaBD"/>
</dbReference>
<reference evidence="3" key="1">
    <citation type="submission" date="2021-04" db="EMBL/GenBank/DDBJ databases">
        <title>Draft genome of Fusarium avenaceum strain F156N33, isolated from an atmospheric sample in Virginia.</title>
        <authorList>
            <person name="Yang S."/>
            <person name="Vinatzer B.A."/>
            <person name="Coleman J."/>
        </authorList>
    </citation>
    <scope>NUCLEOTIDE SEQUENCE</scope>
    <source>
        <strain evidence="3">F156N33</strain>
    </source>
</reference>
<dbReference type="SUPFAM" id="SSF57701">
    <property type="entry name" value="Zn2/Cys6 DNA-binding domain"/>
    <property type="match status" value="1"/>
</dbReference>
<keyword evidence="4" id="KW-1185">Reference proteome</keyword>
<proteinExistence type="predicted"/>
<name>A0A9P7KT71_9HYPO</name>
<dbReference type="InterPro" id="IPR053178">
    <property type="entry name" value="Osmoadaptation_assoc"/>
</dbReference>
<evidence type="ECO:0000256" key="1">
    <source>
        <dbReference type="ARBA" id="ARBA00023242"/>
    </source>
</evidence>
<dbReference type="PANTHER" id="PTHR38111">
    <property type="entry name" value="ZN(2)-C6 FUNGAL-TYPE DOMAIN-CONTAINING PROTEIN-RELATED"/>
    <property type="match status" value="1"/>
</dbReference>
<dbReference type="AlphaFoldDB" id="A0A9P7KT71"/>
<keyword evidence="1" id="KW-0539">Nucleus</keyword>
<evidence type="ECO:0000313" key="4">
    <source>
        <dbReference type="Proteomes" id="UP000782241"/>
    </source>
</evidence>
<protein>
    <recommendedName>
        <fullName evidence="2">Zn(2)-C6 fungal-type domain-containing protein</fullName>
    </recommendedName>
</protein>
<dbReference type="GO" id="GO:0008270">
    <property type="term" value="F:zinc ion binding"/>
    <property type="evidence" value="ECO:0007669"/>
    <property type="project" value="InterPro"/>
</dbReference>
<dbReference type="EMBL" id="JAGPUO010000010">
    <property type="protein sequence ID" value="KAG5660075.1"/>
    <property type="molecule type" value="Genomic_DNA"/>
</dbReference>
<accession>A0A9P7KT71</accession>
<dbReference type="SMART" id="SM00066">
    <property type="entry name" value="GAL4"/>
    <property type="match status" value="1"/>
</dbReference>
<dbReference type="Proteomes" id="UP000782241">
    <property type="component" value="Unassembled WGS sequence"/>
</dbReference>
<dbReference type="Pfam" id="PF11951">
    <property type="entry name" value="Fungal_trans_2"/>
    <property type="match status" value="1"/>
</dbReference>
<dbReference type="PANTHER" id="PTHR38111:SF2">
    <property type="entry name" value="FINGER DOMAIN PROTEIN, PUTATIVE (AFU_ORTHOLOGUE AFUA_1G01560)-RELATED"/>
    <property type="match status" value="1"/>
</dbReference>
<comment type="caution">
    <text evidence="3">The sequence shown here is derived from an EMBL/GenBank/DDBJ whole genome shotgun (WGS) entry which is preliminary data.</text>
</comment>
<organism evidence="3 4">
    <name type="scientific">Fusarium avenaceum</name>
    <dbReference type="NCBI Taxonomy" id="40199"/>
    <lineage>
        <taxon>Eukaryota</taxon>
        <taxon>Fungi</taxon>
        <taxon>Dikarya</taxon>
        <taxon>Ascomycota</taxon>
        <taxon>Pezizomycotina</taxon>
        <taxon>Sordariomycetes</taxon>
        <taxon>Hypocreomycetidae</taxon>
        <taxon>Hypocreales</taxon>
        <taxon>Nectriaceae</taxon>
        <taxon>Fusarium</taxon>
        <taxon>Fusarium tricinctum species complex</taxon>
    </lineage>
</organism>
<sequence>MTRHGRRIKRCGTCVERKVKCDEQQPHCQRCKNAGLTCSGYHSKLKFVDEGTRFSSTVACNPKAVAKSATTTKCSRPTATSKTLTKCVQTPKTHINYLSPPRETLFLPYTLSKLCPGMSSGDPMQAAGMFYQLLTAPQSALHHSCVQALSAMYFGRTNRDRQACQQGLMFYSHALTQLRTDISNATSDFSTILSVVCLCLYENIVFSQPTAWLMHYDGLGRILQAQGPRPWKTPQERQIFLFARYYITLSSGHQRRHCFLAQPQWELPQCMPEGEEPDEMIRLSDIFAQCPGIIADYDEIQKKTSVDTAALEALRDRTQAIIDRAHAWFQIVPWICTTDNALRETVPLPKNPMKSVALAVSHAMLLCLARPCEYLKISLTREDNTGVAATVKLLAREICRIADWALKIHSSADVALVLIFPLQIAWFCLRESKEDLCSIRGIMNSVVADSHGFEIGRMRHWDPTVFGQGGVGFLH</sequence>
<dbReference type="GO" id="GO:0000981">
    <property type="term" value="F:DNA-binding transcription factor activity, RNA polymerase II-specific"/>
    <property type="evidence" value="ECO:0007669"/>
    <property type="project" value="InterPro"/>
</dbReference>
<feature type="domain" description="Zn(2)-C6 fungal-type" evidence="2">
    <location>
        <begin position="10"/>
        <end position="39"/>
    </location>
</feature>
<gene>
    <name evidence="3" type="ORF">KAF25_003597</name>
</gene>
<evidence type="ECO:0000313" key="3">
    <source>
        <dbReference type="EMBL" id="KAG5660075.1"/>
    </source>
</evidence>
<dbReference type="InterPro" id="IPR021858">
    <property type="entry name" value="Fun_TF"/>
</dbReference>
<dbReference type="Gene3D" id="4.10.240.10">
    <property type="entry name" value="Zn(2)-C6 fungal-type DNA-binding domain"/>
    <property type="match status" value="1"/>
</dbReference>
<evidence type="ECO:0000259" key="2">
    <source>
        <dbReference type="PROSITE" id="PS50048"/>
    </source>
</evidence>
<dbReference type="PROSITE" id="PS50048">
    <property type="entry name" value="ZN2_CY6_FUNGAL_2"/>
    <property type="match status" value="1"/>
</dbReference>
<dbReference type="Pfam" id="PF00172">
    <property type="entry name" value="Zn_clus"/>
    <property type="match status" value="1"/>
</dbReference>
<dbReference type="CDD" id="cd00067">
    <property type="entry name" value="GAL4"/>
    <property type="match status" value="1"/>
</dbReference>